<evidence type="ECO:0000313" key="2">
    <source>
        <dbReference type="EMBL" id="MBP2437401.1"/>
    </source>
</evidence>
<keyword evidence="3" id="KW-1185">Reference proteome</keyword>
<dbReference type="Proteomes" id="UP001519362">
    <property type="component" value="Unassembled WGS sequence"/>
</dbReference>
<dbReference type="InterPro" id="IPR022496">
    <property type="entry name" value="T6A_TsaB"/>
</dbReference>
<dbReference type="NCBIfam" id="TIGR03725">
    <property type="entry name" value="T6A_YeaZ"/>
    <property type="match status" value="1"/>
</dbReference>
<dbReference type="InterPro" id="IPR000905">
    <property type="entry name" value="Gcp-like_dom"/>
</dbReference>
<proteinExistence type="predicted"/>
<evidence type="ECO:0000313" key="3">
    <source>
        <dbReference type="Proteomes" id="UP001519362"/>
    </source>
</evidence>
<dbReference type="Pfam" id="PF00814">
    <property type="entry name" value="TsaD"/>
    <property type="match status" value="1"/>
</dbReference>
<dbReference type="SUPFAM" id="SSF53067">
    <property type="entry name" value="Actin-like ATPase domain"/>
    <property type="match status" value="1"/>
</dbReference>
<evidence type="ECO:0000259" key="1">
    <source>
        <dbReference type="Pfam" id="PF00814"/>
    </source>
</evidence>
<dbReference type="Gene3D" id="3.30.420.40">
    <property type="match status" value="2"/>
</dbReference>
<protein>
    <submittedName>
        <fullName evidence="2">tRNA threonylcarbamoyl adenosine modification protein YeaZ</fullName>
    </submittedName>
</protein>
<dbReference type="RefSeq" id="WP_165134071.1">
    <property type="nucleotide sequence ID" value="NZ_CP049253.1"/>
</dbReference>
<dbReference type="InterPro" id="IPR043129">
    <property type="entry name" value="ATPase_NBD"/>
</dbReference>
<dbReference type="PANTHER" id="PTHR11735:SF11">
    <property type="entry name" value="TRNA THREONYLCARBAMOYLADENOSINE BIOSYNTHESIS PROTEIN TSAB"/>
    <property type="match status" value="1"/>
</dbReference>
<dbReference type="EMBL" id="JAGIOL010000001">
    <property type="protein sequence ID" value="MBP2437401.1"/>
    <property type="molecule type" value="Genomic_DNA"/>
</dbReference>
<comment type="caution">
    <text evidence="2">The sequence shown here is derived from an EMBL/GenBank/DDBJ whole genome shotgun (WGS) entry which is preliminary data.</text>
</comment>
<organism evidence="2 3">
    <name type="scientific">Microbacterium amylolyticum</name>
    <dbReference type="NCBI Taxonomy" id="936337"/>
    <lineage>
        <taxon>Bacteria</taxon>
        <taxon>Bacillati</taxon>
        <taxon>Actinomycetota</taxon>
        <taxon>Actinomycetes</taxon>
        <taxon>Micrococcales</taxon>
        <taxon>Microbacteriaceae</taxon>
        <taxon>Microbacterium</taxon>
    </lineage>
</organism>
<accession>A0ABS4ZLS0</accession>
<name>A0ABS4ZLS0_9MICO</name>
<reference evidence="2 3" key="1">
    <citation type="submission" date="2021-03" db="EMBL/GenBank/DDBJ databases">
        <title>Sequencing the genomes of 1000 actinobacteria strains.</title>
        <authorList>
            <person name="Klenk H.-P."/>
        </authorList>
    </citation>
    <scope>NUCLEOTIDE SEQUENCE [LARGE SCALE GENOMIC DNA]</scope>
    <source>
        <strain evidence="2 3">DSM 24221</strain>
    </source>
</reference>
<sequence>MILAIDSSLGTSVAVVDSATGVVAAQADSEGTRGHAEVVGTLIAQALAEAGVTARDVTAVAAGMGPGPFTGLRIGIAAARAFAVGRGLSVVPVVSHDGPALDAMEGGSDDVTVVTDARRREHAVTVYGGRDGDGLPIRVTEPHLVPSAQTPASASGAGITTRISAGAIGRIAARMISAGRVDAAMEPLYLRAPDVTAPGAAKRVST</sequence>
<feature type="domain" description="Gcp-like" evidence="1">
    <location>
        <begin position="32"/>
        <end position="124"/>
    </location>
</feature>
<gene>
    <name evidence="2" type="ORF">JOF34_001987</name>
</gene>
<dbReference type="PANTHER" id="PTHR11735">
    <property type="entry name" value="TRNA N6-ADENOSINE THREONYLCARBAMOYLTRANSFERASE"/>
    <property type="match status" value="1"/>
</dbReference>